<dbReference type="GO" id="GO:0042147">
    <property type="term" value="P:retrograde transport, endosome to Golgi"/>
    <property type="evidence" value="ECO:0007669"/>
    <property type="project" value="InterPro"/>
</dbReference>
<reference evidence="1 2" key="2">
    <citation type="submission" date="2018-11" db="EMBL/GenBank/DDBJ databases">
        <authorList>
            <consortium name="Pathogen Informatics"/>
        </authorList>
    </citation>
    <scope>NUCLEOTIDE SEQUENCE [LARGE SCALE GENOMIC DNA]</scope>
</reference>
<dbReference type="GO" id="GO:0030906">
    <property type="term" value="C:retromer, cargo-selective complex"/>
    <property type="evidence" value="ECO:0007669"/>
    <property type="project" value="InterPro"/>
</dbReference>
<evidence type="ECO:0000313" key="2">
    <source>
        <dbReference type="Proteomes" id="UP000271098"/>
    </source>
</evidence>
<dbReference type="GO" id="GO:0005770">
    <property type="term" value="C:late endosome"/>
    <property type="evidence" value="ECO:0007669"/>
    <property type="project" value="TreeGrafter"/>
</dbReference>
<dbReference type="GO" id="GO:0006886">
    <property type="term" value="P:intracellular protein transport"/>
    <property type="evidence" value="ECO:0007669"/>
    <property type="project" value="TreeGrafter"/>
</dbReference>
<dbReference type="Proteomes" id="UP000271098">
    <property type="component" value="Unassembled WGS sequence"/>
</dbReference>
<dbReference type="PANTHER" id="PTHR11099">
    <property type="entry name" value="VACUOLAR SORTING PROTEIN 35"/>
    <property type="match status" value="1"/>
</dbReference>
<name>A0A183D004_9BILA</name>
<keyword evidence="2" id="KW-1185">Reference proteome</keyword>
<proteinExistence type="predicted"/>
<dbReference type="WBParaSite" id="GPUH_0000205001-mRNA-1">
    <property type="protein sequence ID" value="GPUH_0000205001-mRNA-1"/>
    <property type="gene ID" value="GPUH_0000205001"/>
</dbReference>
<organism evidence="3">
    <name type="scientific">Gongylonema pulchrum</name>
    <dbReference type="NCBI Taxonomy" id="637853"/>
    <lineage>
        <taxon>Eukaryota</taxon>
        <taxon>Metazoa</taxon>
        <taxon>Ecdysozoa</taxon>
        <taxon>Nematoda</taxon>
        <taxon>Chromadorea</taxon>
        <taxon>Rhabditida</taxon>
        <taxon>Spirurina</taxon>
        <taxon>Spiruromorpha</taxon>
        <taxon>Spiruroidea</taxon>
        <taxon>Gongylonematidae</taxon>
        <taxon>Gongylonema</taxon>
    </lineage>
</organism>
<protein>
    <submittedName>
        <fullName evidence="3">t-SNARE coiled-coil homology domain-containing protein</fullName>
    </submittedName>
</protein>
<dbReference type="Pfam" id="PF03635">
    <property type="entry name" value="Vps35"/>
    <property type="match status" value="1"/>
</dbReference>
<dbReference type="OrthoDB" id="10258141at2759"/>
<evidence type="ECO:0000313" key="1">
    <source>
        <dbReference type="EMBL" id="VDK31735.1"/>
    </source>
</evidence>
<dbReference type="AlphaFoldDB" id="A0A183D004"/>
<gene>
    <name evidence="1" type="ORF">GPUH_LOCUS2045</name>
</gene>
<accession>A0A183D004</accession>
<evidence type="ECO:0000313" key="3">
    <source>
        <dbReference type="WBParaSite" id="GPUH_0000205001-mRNA-1"/>
    </source>
</evidence>
<dbReference type="GO" id="GO:0005829">
    <property type="term" value="C:cytosol"/>
    <property type="evidence" value="ECO:0007669"/>
    <property type="project" value="GOC"/>
</dbReference>
<dbReference type="PANTHER" id="PTHR11099:SF0">
    <property type="entry name" value="VACUOLAR PROTEIN SORTING-ASSOCIATED PROTEIN 35"/>
    <property type="match status" value="1"/>
</dbReference>
<dbReference type="EMBL" id="UYRT01002840">
    <property type="protein sequence ID" value="VDK31735.1"/>
    <property type="molecule type" value="Genomic_DNA"/>
</dbReference>
<dbReference type="InterPro" id="IPR005378">
    <property type="entry name" value="Vps35"/>
</dbReference>
<reference evidence="3" key="1">
    <citation type="submission" date="2016-06" db="UniProtKB">
        <authorList>
            <consortium name="WormBaseParasite"/>
        </authorList>
    </citation>
    <scope>IDENTIFICATION</scope>
</reference>
<sequence length="104" mass="12430">MTKDDEMMLRSEQENLLEEASRVVRSESFEMKRCLDKGALMDALKHASQMLAELRTGALTPKYYYRLCMFHFLLNFLLNLNKMLCLKRLRKEQGFLGKFSYYTW</sequence>